<proteinExistence type="predicted"/>
<protein>
    <submittedName>
        <fullName evidence="3">Uncharacterized protein</fullName>
    </submittedName>
</protein>
<organism evidence="3 4">
    <name type="scientific">Daucus carota subsp. sativus</name>
    <name type="common">Carrot</name>
    <dbReference type="NCBI Taxonomy" id="79200"/>
    <lineage>
        <taxon>Eukaryota</taxon>
        <taxon>Viridiplantae</taxon>
        <taxon>Streptophyta</taxon>
        <taxon>Embryophyta</taxon>
        <taxon>Tracheophyta</taxon>
        <taxon>Spermatophyta</taxon>
        <taxon>Magnoliopsida</taxon>
        <taxon>eudicotyledons</taxon>
        <taxon>Gunneridae</taxon>
        <taxon>Pentapetalae</taxon>
        <taxon>asterids</taxon>
        <taxon>campanulids</taxon>
        <taxon>Apiales</taxon>
        <taxon>Apiaceae</taxon>
        <taxon>Apioideae</taxon>
        <taxon>Scandiceae</taxon>
        <taxon>Daucinae</taxon>
        <taxon>Daucus</taxon>
        <taxon>Daucus sect. Daucus</taxon>
    </lineage>
</organism>
<dbReference type="PANTHER" id="PTHR46866:SF1">
    <property type="entry name" value="GH12955P"/>
    <property type="match status" value="1"/>
</dbReference>
<dbReference type="Pfam" id="PF00400">
    <property type="entry name" value="WD40"/>
    <property type="match status" value="2"/>
</dbReference>
<dbReference type="Gene3D" id="2.130.10.10">
    <property type="entry name" value="YVTN repeat-like/Quinoprotein amine dehydrogenase"/>
    <property type="match status" value="2"/>
</dbReference>
<dbReference type="SUPFAM" id="SSF50978">
    <property type="entry name" value="WD40 repeat-like"/>
    <property type="match status" value="1"/>
</dbReference>
<reference evidence="3" key="1">
    <citation type="journal article" date="2016" name="Nat. Genet.">
        <title>A high-quality carrot genome assembly provides new insights into carotenoid accumulation and asterid genome evolution.</title>
        <authorList>
            <person name="Iorizzo M."/>
            <person name="Ellison S."/>
            <person name="Senalik D."/>
            <person name="Zeng P."/>
            <person name="Satapoomin P."/>
            <person name="Huang J."/>
            <person name="Bowman M."/>
            <person name="Iovene M."/>
            <person name="Sanseverino W."/>
            <person name="Cavagnaro P."/>
            <person name="Yildiz M."/>
            <person name="Macko-Podgorni A."/>
            <person name="Moranska E."/>
            <person name="Grzebelus E."/>
            <person name="Grzebelus D."/>
            <person name="Ashrafi H."/>
            <person name="Zheng Z."/>
            <person name="Cheng S."/>
            <person name="Spooner D."/>
            <person name="Van Deynze A."/>
            <person name="Simon P."/>
        </authorList>
    </citation>
    <scope>NUCLEOTIDE SEQUENCE</scope>
    <source>
        <tissue evidence="3">Leaf</tissue>
    </source>
</reference>
<evidence type="ECO:0000256" key="2">
    <source>
        <dbReference type="SAM" id="Phobius"/>
    </source>
</evidence>
<name>A0AAF0XI51_DAUCS</name>
<sequence length="893" mass="99822">MSSSDDESSKGVVFALRRFEAFRSMRYNKYISSNFVLIFVIDHLFVDFFAEMELFSLSLPMMLIVLSTRLLWRVLLCWENLCRCIANVRSGANWSKYMIRVVIYGSSTPGSYVQLVCNPLLRGALTNKSQKALPSKSLKRYVLWRMNSAKYLTMCGYLATKCNLNYPRSYSHFKVSILQDSFVQEFWKSIGKQKYLEKLHPMVLSNLYGVLDKSTAAAASLLLVGSSEQLGVPITIHQTILPLIQYYGKGLCSDGIDVVIRIGVHLGENFVVNQVLPVLRSIASSCIDASRVNKPEPLQSWGTLALMDCLMTLDGLVVILKEEVVVKELIEEGDCIYVEVLMQSTTGIPVLQAAARSLLAVCHQIGPTLTALQVLPKLKDLFSELAFSQEASASFASSGGRVKDCKKKTDEVPIDSHMDLVLLLYPPPASLLGTEKLRQCFATWLLLEQFLLRCYNWKWEYTGDLSGPENINSKIYGLKSSRSEFSPARKLLNTSAWSIPQSQAYKGPNTLKPHTWSHEYHRNPVDHPVKSSNVEKHEPWYWFPSPASAWIGPYVLGCGGGSKEELPWKIKASCKLFTAGVGQVKGTIQKWDLSRINCLSGYQGNEEVVNEICLLASSERVASCDGTVHIWNSQTGKLISVFTEFSEDSVHHISRLTSGSRANLDQANMLNFNRHLSGIMTTAFDGSLYTSLHFLQNINRLVMGTGNGSLRFLDVVQGQKLHLWRTESPEASFPSLISSICSCGSDKMQGDGIAASPSWLDVRSGHIIASWQAHDGHITKEYSFSRILAAPEDHMLVSSSLDRTLRIWDSRRNWTSESTLFKGHSDSVSISRNKIGLSSLSRPAYEVLRDGQHCVTHQYLYMADRELGNLSAFSSINRLFLLGTEDGYLKICC</sequence>
<dbReference type="PANTHER" id="PTHR46866">
    <property type="entry name" value="GH12955P"/>
    <property type="match status" value="1"/>
</dbReference>
<reference evidence="3" key="2">
    <citation type="submission" date="2022-03" db="EMBL/GenBank/DDBJ databases">
        <title>Draft title - Genomic analysis of global carrot germplasm unveils the trajectory of domestication and the origin of high carotenoid orange carrot.</title>
        <authorList>
            <person name="Iorizzo M."/>
            <person name="Ellison S."/>
            <person name="Senalik D."/>
            <person name="Macko-Podgorni A."/>
            <person name="Grzebelus D."/>
            <person name="Bostan H."/>
            <person name="Rolling W."/>
            <person name="Curaba J."/>
            <person name="Simon P."/>
        </authorList>
    </citation>
    <scope>NUCLEOTIDE SEQUENCE</scope>
    <source>
        <tissue evidence="3">Leaf</tissue>
    </source>
</reference>
<keyword evidence="4" id="KW-1185">Reference proteome</keyword>
<keyword evidence="1" id="KW-0853">WD repeat</keyword>
<evidence type="ECO:0000313" key="4">
    <source>
        <dbReference type="Proteomes" id="UP000077755"/>
    </source>
</evidence>
<feature type="repeat" description="WD" evidence="1">
    <location>
        <begin position="791"/>
        <end position="809"/>
    </location>
</feature>
<feature type="transmembrane region" description="Helical" evidence="2">
    <location>
        <begin position="30"/>
        <end position="50"/>
    </location>
</feature>
<dbReference type="InterPro" id="IPR001680">
    <property type="entry name" value="WD40_rpt"/>
</dbReference>
<dbReference type="AlphaFoldDB" id="A0AAF0XI51"/>
<keyword evidence="2" id="KW-0472">Membrane</keyword>
<dbReference type="EMBL" id="CP093349">
    <property type="protein sequence ID" value="WOH07454.1"/>
    <property type="molecule type" value="Genomic_DNA"/>
</dbReference>
<dbReference type="InterPro" id="IPR015943">
    <property type="entry name" value="WD40/YVTN_repeat-like_dom_sf"/>
</dbReference>
<accession>A0AAF0XI51</accession>
<keyword evidence="2" id="KW-0812">Transmembrane</keyword>
<dbReference type="SMART" id="SM00320">
    <property type="entry name" value="WD40"/>
    <property type="match status" value="3"/>
</dbReference>
<dbReference type="Proteomes" id="UP000077755">
    <property type="component" value="Chromosome 7"/>
</dbReference>
<keyword evidence="2" id="KW-1133">Transmembrane helix</keyword>
<dbReference type="PROSITE" id="PS50082">
    <property type="entry name" value="WD_REPEATS_2"/>
    <property type="match status" value="1"/>
</dbReference>
<evidence type="ECO:0000313" key="3">
    <source>
        <dbReference type="EMBL" id="WOH07454.1"/>
    </source>
</evidence>
<gene>
    <name evidence="3" type="ORF">DCAR_0726884</name>
</gene>
<dbReference type="InterPro" id="IPR036322">
    <property type="entry name" value="WD40_repeat_dom_sf"/>
</dbReference>
<evidence type="ECO:0000256" key="1">
    <source>
        <dbReference type="PROSITE-ProRule" id="PRU00221"/>
    </source>
</evidence>